<evidence type="ECO:0008006" key="2">
    <source>
        <dbReference type="Google" id="ProtNLM"/>
    </source>
</evidence>
<dbReference type="SUPFAM" id="SSF52540">
    <property type="entry name" value="P-loop containing nucleoside triphosphate hydrolases"/>
    <property type="match status" value="1"/>
</dbReference>
<reference evidence="1" key="1">
    <citation type="submission" date="2019-08" db="EMBL/GenBank/DDBJ databases">
        <authorList>
            <person name="Kucharzyk K."/>
            <person name="Murdoch R.W."/>
            <person name="Higgins S."/>
            <person name="Loffler F."/>
        </authorList>
    </citation>
    <scope>NUCLEOTIDE SEQUENCE</scope>
</reference>
<sequence length="348" mass="41111">MDSPFIYNTIVSGTDFIPRNTESDKLYSAIKEHRCAAIYEPPKSGKQSLINHTLEKIKVENWKHRICKVDLFNVRTEEHLFRKCTEELEKTLPLPPGERQPFSTLPEFLREVQRRAESAQTNLILIFDEFHEILRLEDWDTPLRTLEKELEKHQHPNTSVVFCGSFTNAMRVIFDDIKFFYHVCDRIRFSKIDEKSFTDFIIRSFLKAGRVVSKELALHIYRLTNGQPWYTQQLADIAYSLTRGYLTEAIINQAFELLMELHSYRFKYLTARLSNYQISFLKAIIDGVDRFSSLEALTTYNLQSSANVNRIKDALTKKEIIEFSTKTHRINHFLDPLYETWLRTRYFV</sequence>
<proteinExistence type="predicted"/>
<dbReference type="InterPro" id="IPR027417">
    <property type="entry name" value="P-loop_NTPase"/>
</dbReference>
<dbReference type="AlphaFoldDB" id="A0A644VTP6"/>
<name>A0A644VTP6_9ZZZZ</name>
<dbReference type="PANTHER" id="PTHR34301:SF8">
    <property type="entry name" value="ATPASE DOMAIN-CONTAINING PROTEIN"/>
    <property type="match status" value="1"/>
</dbReference>
<dbReference type="PANTHER" id="PTHR34301">
    <property type="entry name" value="DNA-BINDING PROTEIN-RELATED"/>
    <property type="match status" value="1"/>
</dbReference>
<organism evidence="1">
    <name type="scientific">bioreactor metagenome</name>
    <dbReference type="NCBI Taxonomy" id="1076179"/>
    <lineage>
        <taxon>unclassified sequences</taxon>
        <taxon>metagenomes</taxon>
        <taxon>ecological metagenomes</taxon>
    </lineage>
</organism>
<evidence type="ECO:0000313" key="1">
    <source>
        <dbReference type="EMBL" id="MPL94738.1"/>
    </source>
</evidence>
<protein>
    <recommendedName>
        <fullName evidence="2">AAA+ ATPase domain-containing protein</fullName>
    </recommendedName>
</protein>
<dbReference type="EMBL" id="VSSQ01000439">
    <property type="protein sequence ID" value="MPL94738.1"/>
    <property type="molecule type" value="Genomic_DNA"/>
</dbReference>
<accession>A0A644VTP6</accession>
<comment type="caution">
    <text evidence="1">The sequence shown here is derived from an EMBL/GenBank/DDBJ whole genome shotgun (WGS) entry which is preliminary data.</text>
</comment>
<dbReference type="Gene3D" id="3.40.50.300">
    <property type="entry name" value="P-loop containing nucleotide triphosphate hydrolases"/>
    <property type="match status" value="2"/>
</dbReference>
<gene>
    <name evidence="1" type="ORF">SDC9_40893</name>
</gene>